<evidence type="ECO:0000313" key="4">
    <source>
        <dbReference type="EMBL" id="SMX54915.1"/>
    </source>
</evidence>
<dbReference type="OrthoDB" id="153585at2"/>
<dbReference type="Gene3D" id="3.40.630.190">
    <property type="entry name" value="LCP protein"/>
    <property type="match status" value="1"/>
</dbReference>
<dbReference type="Pfam" id="PF03816">
    <property type="entry name" value="LytR_cpsA_psr"/>
    <property type="match status" value="1"/>
</dbReference>
<keyword evidence="2" id="KW-1133">Transmembrane helix</keyword>
<evidence type="ECO:0000259" key="3">
    <source>
        <dbReference type="Pfam" id="PF03816"/>
    </source>
</evidence>
<keyword evidence="2" id="KW-0812">Transmembrane</keyword>
<dbReference type="NCBIfam" id="TIGR00350">
    <property type="entry name" value="lytR_cpsA_psr"/>
    <property type="match status" value="1"/>
</dbReference>
<keyword evidence="2" id="KW-0472">Membrane</keyword>
<dbReference type="RefSeq" id="WP_087862718.1">
    <property type="nucleotide sequence ID" value="NZ_LT859958.1"/>
</dbReference>
<organism evidence="4 5">
    <name type="scientific">Candidatus Brevifilum fermentans</name>
    <dbReference type="NCBI Taxonomy" id="1986204"/>
    <lineage>
        <taxon>Bacteria</taxon>
        <taxon>Bacillati</taxon>
        <taxon>Chloroflexota</taxon>
        <taxon>Anaerolineae</taxon>
        <taxon>Anaerolineales</taxon>
        <taxon>Anaerolineaceae</taxon>
        <taxon>Candidatus Brevifilum</taxon>
    </lineage>
</organism>
<comment type="similarity">
    <text evidence="1">Belongs to the LytR/CpsA/Psr (LCP) family.</text>
</comment>
<feature type="transmembrane region" description="Helical" evidence="2">
    <location>
        <begin position="20"/>
        <end position="43"/>
    </location>
</feature>
<dbReference type="AlphaFoldDB" id="A0A1Y6K5F7"/>
<dbReference type="InterPro" id="IPR050922">
    <property type="entry name" value="LytR/CpsA/Psr_CW_biosynth"/>
</dbReference>
<dbReference type="InterPro" id="IPR004474">
    <property type="entry name" value="LytR_CpsA_psr"/>
</dbReference>
<accession>A0A1Y6K5F7</accession>
<feature type="domain" description="Cell envelope-related transcriptional attenuator" evidence="3">
    <location>
        <begin position="129"/>
        <end position="277"/>
    </location>
</feature>
<evidence type="ECO:0000313" key="5">
    <source>
        <dbReference type="Proteomes" id="UP000195514"/>
    </source>
</evidence>
<dbReference type="PANTHER" id="PTHR33392:SF6">
    <property type="entry name" value="POLYISOPRENYL-TEICHOIC ACID--PEPTIDOGLYCAN TEICHOIC ACID TRANSFERASE TAGU"/>
    <property type="match status" value="1"/>
</dbReference>
<name>A0A1Y6K5F7_9CHLR</name>
<dbReference type="KEGG" id="abat:CFX1CAM_1850"/>
<evidence type="ECO:0000256" key="1">
    <source>
        <dbReference type="ARBA" id="ARBA00006068"/>
    </source>
</evidence>
<reference evidence="5" key="1">
    <citation type="submission" date="2017-05" db="EMBL/GenBank/DDBJ databases">
        <authorList>
            <person name="Kirkegaard R."/>
            <person name="Mcilroy J S."/>
        </authorList>
    </citation>
    <scope>NUCLEOTIDE SEQUENCE [LARGE SCALE GENOMIC DNA]</scope>
</reference>
<protein>
    <submittedName>
        <fullName evidence="4">LytR family transcriptional protein</fullName>
    </submittedName>
</protein>
<dbReference type="PANTHER" id="PTHR33392">
    <property type="entry name" value="POLYISOPRENYL-TEICHOIC ACID--PEPTIDOGLYCAN TEICHOIC ACID TRANSFERASE TAGU"/>
    <property type="match status" value="1"/>
</dbReference>
<dbReference type="Proteomes" id="UP000195514">
    <property type="component" value="Chromosome I"/>
</dbReference>
<sequence length="362" mass="40139">MASRQLTSHYKDVYSPSKGFQALIVTVFLFLVCLLGFILIVGFRSNHQVSPAYTYAMQTRAAYNADPTPTPFQPEAFGYVPNVTPEPIVAADPEVWSSSIAPVNLEKPEGQINVLLLGTDLRENEGGFRTDTIVWVSLNPKEGFVSAISFPRDLYVQIPGYGENRINTAFGWGGFSLLADTMEINFGVRPDNYVLIHMNGFKSVIDSLGGINVEVEENLSDSCAIWINESGWCSVGPGTVNMNADVALWYVRSRYSTSDVDRARRAQEVVEAIFRRLMSLDVVFKVPELYNAYTSYVQTDIEVGKVIAMLPLANTIYENGDIRNYVVGFEEAYSWVTAAGASVLVPNNILIQELLIEALQLK</sequence>
<dbReference type="EMBL" id="LT859958">
    <property type="protein sequence ID" value="SMX54915.1"/>
    <property type="molecule type" value="Genomic_DNA"/>
</dbReference>
<evidence type="ECO:0000256" key="2">
    <source>
        <dbReference type="SAM" id="Phobius"/>
    </source>
</evidence>
<gene>
    <name evidence="4" type="ORF">CFX1CAM_1850</name>
</gene>
<keyword evidence="5" id="KW-1185">Reference proteome</keyword>
<proteinExistence type="inferred from homology"/>